<evidence type="ECO:0000256" key="1">
    <source>
        <dbReference type="ARBA" id="ARBA00004141"/>
    </source>
</evidence>
<accession>A0ABX7BYU7</accession>
<dbReference type="InterPro" id="IPR004771">
    <property type="entry name" value="K/H_exchanger"/>
</dbReference>
<feature type="transmembrane region" description="Helical" evidence="12">
    <location>
        <begin position="307"/>
        <end position="325"/>
    </location>
</feature>
<dbReference type="EMBL" id="CP068047">
    <property type="protein sequence ID" value="QQR37147.1"/>
    <property type="molecule type" value="Genomic_DNA"/>
</dbReference>
<comment type="similarity">
    <text evidence="2">Belongs to the monovalent cation:proton antiporter 2 (CPA2) transporter (TC 2.A.37) family.</text>
</comment>
<gene>
    <name evidence="14" type="ORF">JI749_05905</name>
</gene>
<keyword evidence="4" id="KW-0050">Antiport</keyword>
<evidence type="ECO:0000256" key="3">
    <source>
        <dbReference type="ARBA" id="ARBA00022448"/>
    </source>
</evidence>
<dbReference type="Proteomes" id="UP000595460">
    <property type="component" value="Chromosome"/>
</dbReference>
<keyword evidence="5" id="KW-0633">Potassium transport</keyword>
<comment type="subcellular location">
    <subcellularLocation>
        <location evidence="1">Membrane</location>
        <topology evidence="1">Multi-pass membrane protein</topology>
    </subcellularLocation>
</comment>
<dbReference type="PROSITE" id="PS51201">
    <property type="entry name" value="RCK_N"/>
    <property type="match status" value="1"/>
</dbReference>
<name>A0ABX7BYU7_9HYPH</name>
<evidence type="ECO:0000256" key="10">
    <source>
        <dbReference type="ARBA" id="ARBA00023136"/>
    </source>
</evidence>
<keyword evidence="9" id="KW-0406">Ion transport</keyword>
<dbReference type="NCBIfam" id="TIGR00932">
    <property type="entry name" value="2a37"/>
    <property type="match status" value="1"/>
</dbReference>
<feature type="region of interest" description="Disordered" evidence="11">
    <location>
        <begin position="597"/>
        <end position="616"/>
    </location>
</feature>
<feature type="domain" description="RCK N-terminal" evidence="13">
    <location>
        <begin position="413"/>
        <end position="532"/>
    </location>
</feature>
<feature type="transmembrane region" description="Helical" evidence="12">
    <location>
        <begin position="152"/>
        <end position="173"/>
    </location>
</feature>
<evidence type="ECO:0000256" key="9">
    <source>
        <dbReference type="ARBA" id="ARBA00023065"/>
    </source>
</evidence>
<feature type="transmembrane region" description="Helical" evidence="12">
    <location>
        <begin position="54"/>
        <end position="74"/>
    </location>
</feature>
<dbReference type="InterPro" id="IPR036291">
    <property type="entry name" value="NAD(P)-bd_dom_sf"/>
</dbReference>
<protein>
    <submittedName>
        <fullName evidence="14">Cation:proton antiporter</fullName>
    </submittedName>
</protein>
<dbReference type="SUPFAM" id="SSF51735">
    <property type="entry name" value="NAD(P)-binding Rossmann-fold domains"/>
    <property type="match status" value="1"/>
</dbReference>
<keyword evidence="15" id="KW-1185">Reference proteome</keyword>
<sequence>MENNILLAIFVILATSVAMVPLAKAAGLGTVLGYLAAGVLIGPFGLGLVSDSDIIHQIADFGIVMMLFLIGLELQPRELWRMRHKVLGLGVTQMVATSIVIALTLILAGFAVNIAAIIALALSMSSTAIAIQSAQQRDITRTDAGRASLAVLLVQDVSVIPVLAAIPLLAMSTGAIDREVTEAVEAIADPLDWITPLIIIGVFIVALISGRYLVRPLLGLVARAGVREAFTALGLAIVFGAALLAQANGFSPAMGAFIGGVLLADSEYRHELESNLEPFKGLLLGLFFISVGMSIAFDVLWSQPMRLAALVIGFVGIKVTVLFVLTSMFRMHLADRLLVAILLSQAGEFAFVIFQFAERVGAMGEADHAILAVAVALSMATTPLLLLAFDRLVAPRLDARRRRERADDPIDEHGNIVVLGYGRFGQIVTRMLRAQGFETTLIDDDAAQIELVRKFGVKVFYGDASRLALLHAAGVERADLVVIAVGGRERILGIARTLRRHFPNVPIASRAIDRGHAHELMALGVEIFERETFLSAISLGTKVLTQLGVAPIDAMHMAQAFERHDNQLLQDSFAVRHDEDAYVGMVRHSMGLLNEAMRSDSPSTIPVDKPAPKRTE</sequence>
<dbReference type="InterPro" id="IPR003148">
    <property type="entry name" value="RCK_N"/>
</dbReference>
<evidence type="ECO:0000256" key="6">
    <source>
        <dbReference type="ARBA" id="ARBA00022692"/>
    </source>
</evidence>
<dbReference type="InterPro" id="IPR006153">
    <property type="entry name" value="Cation/H_exchanger_TM"/>
</dbReference>
<keyword evidence="7" id="KW-0630">Potassium</keyword>
<dbReference type="PANTHER" id="PTHR46157">
    <property type="entry name" value="K(+) EFFLUX ANTIPORTER 3, CHLOROPLASTIC"/>
    <property type="match status" value="1"/>
</dbReference>
<feature type="transmembrane region" description="Helical" evidence="12">
    <location>
        <begin position="114"/>
        <end position="131"/>
    </location>
</feature>
<evidence type="ECO:0000256" key="12">
    <source>
        <dbReference type="SAM" id="Phobius"/>
    </source>
</evidence>
<feature type="transmembrane region" description="Helical" evidence="12">
    <location>
        <begin position="86"/>
        <end position="108"/>
    </location>
</feature>
<dbReference type="Pfam" id="PF00999">
    <property type="entry name" value="Na_H_Exchanger"/>
    <property type="match status" value="1"/>
</dbReference>
<keyword evidence="10 12" id="KW-0472">Membrane</keyword>
<organism evidence="14 15">
    <name type="scientific">Devosia oryziradicis</name>
    <dbReference type="NCBI Taxonomy" id="2801335"/>
    <lineage>
        <taxon>Bacteria</taxon>
        <taxon>Pseudomonadati</taxon>
        <taxon>Pseudomonadota</taxon>
        <taxon>Alphaproteobacteria</taxon>
        <taxon>Hyphomicrobiales</taxon>
        <taxon>Devosiaceae</taxon>
        <taxon>Devosia</taxon>
    </lineage>
</organism>
<evidence type="ECO:0000313" key="14">
    <source>
        <dbReference type="EMBL" id="QQR37147.1"/>
    </source>
</evidence>
<evidence type="ECO:0000256" key="7">
    <source>
        <dbReference type="ARBA" id="ARBA00022958"/>
    </source>
</evidence>
<keyword evidence="3" id="KW-0813">Transport</keyword>
<dbReference type="RefSeq" id="WP_201660685.1">
    <property type="nucleotide sequence ID" value="NZ_CP068047.1"/>
</dbReference>
<evidence type="ECO:0000256" key="5">
    <source>
        <dbReference type="ARBA" id="ARBA00022538"/>
    </source>
</evidence>
<evidence type="ECO:0000256" key="11">
    <source>
        <dbReference type="SAM" id="MobiDB-lite"/>
    </source>
</evidence>
<feature type="transmembrane region" description="Helical" evidence="12">
    <location>
        <begin position="226"/>
        <end position="244"/>
    </location>
</feature>
<keyword evidence="8 12" id="KW-1133">Transmembrane helix</keyword>
<dbReference type="Gene3D" id="1.20.1530.20">
    <property type="match status" value="1"/>
</dbReference>
<dbReference type="PANTHER" id="PTHR46157:SF4">
    <property type="entry name" value="K(+) EFFLUX ANTIPORTER 3, CHLOROPLASTIC"/>
    <property type="match status" value="1"/>
</dbReference>
<evidence type="ECO:0000313" key="15">
    <source>
        <dbReference type="Proteomes" id="UP000595460"/>
    </source>
</evidence>
<dbReference type="Gene3D" id="3.40.50.720">
    <property type="entry name" value="NAD(P)-binding Rossmann-like Domain"/>
    <property type="match status" value="1"/>
</dbReference>
<keyword evidence="6 12" id="KW-0812">Transmembrane</keyword>
<evidence type="ECO:0000259" key="13">
    <source>
        <dbReference type="PROSITE" id="PS51201"/>
    </source>
</evidence>
<feature type="transmembrane region" description="Helical" evidence="12">
    <location>
        <begin position="337"/>
        <end position="357"/>
    </location>
</feature>
<reference evidence="14 15" key="1">
    <citation type="submission" date="2021-01" db="EMBL/GenBank/DDBJ databases">
        <title>Genome seq and assembly of Devosia sp. G19.</title>
        <authorList>
            <person name="Chhetri G."/>
        </authorList>
    </citation>
    <scope>NUCLEOTIDE SEQUENCE [LARGE SCALE GENOMIC DNA]</scope>
    <source>
        <strain evidence="14 15">G19</strain>
    </source>
</reference>
<evidence type="ECO:0000256" key="4">
    <source>
        <dbReference type="ARBA" id="ARBA00022449"/>
    </source>
</evidence>
<feature type="transmembrane region" description="Helical" evidence="12">
    <location>
        <begin position="281"/>
        <end position="301"/>
    </location>
</feature>
<dbReference type="InterPro" id="IPR038770">
    <property type="entry name" value="Na+/solute_symporter_sf"/>
</dbReference>
<evidence type="ECO:0000256" key="8">
    <source>
        <dbReference type="ARBA" id="ARBA00022989"/>
    </source>
</evidence>
<dbReference type="Pfam" id="PF02254">
    <property type="entry name" value="TrkA_N"/>
    <property type="match status" value="1"/>
</dbReference>
<feature type="transmembrane region" description="Helical" evidence="12">
    <location>
        <begin position="369"/>
        <end position="393"/>
    </location>
</feature>
<feature type="transmembrane region" description="Helical" evidence="12">
    <location>
        <begin position="193"/>
        <end position="214"/>
    </location>
</feature>
<evidence type="ECO:0000256" key="2">
    <source>
        <dbReference type="ARBA" id="ARBA00005551"/>
    </source>
</evidence>
<proteinExistence type="inferred from homology"/>